<dbReference type="KEGG" id="dsf:UWK_03607"/>
<dbReference type="RefSeq" id="WP_015405798.1">
    <property type="nucleotide sequence ID" value="NC_020305.1"/>
</dbReference>
<feature type="coiled-coil region" evidence="1">
    <location>
        <begin position="72"/>
        <end position="99"/>
    </location>
</feature>
<keyword evidence="2" id="KW-0614">Plasmid</keyword>
<dbReference type="HOGENOM" id="CLU_2301306_0_0_7"/>
<organism evidence="2 3">
    <name type="scientific">Desulfocapsa sulfexigens (strain DSM 10523 / SB164P1)</name>
    <dbReference type="NCBI Taxonomy" id="1167006"/>
    <lineage>
        <taxon>Bacteria</taxon>
        <taxon>Pseudomonadati</taxon>
        <taxon>Thermodesulfobacteriota</taxon>
        <taxon>Desulfobulbia</taxon>
        <taxon>Desulfobulbales</taxon>
        <taxon>Desulfocapsaceae</taxon>
        <taxon>Desulfocapsa</taxon>
    </lineage>
</organism>
<dbReference type="OrthoDB" id="9972726at2"/>
<reference evidence="3" key="1">
    <citation type="journal article" date="2013" name="Stand. Genomic Sci.">
        <title>Complete genome sequence of Desulfocapsa sulfexigens, a marine deltaproteobacterium specialized in disproportionating inorganic sulfur compounds.</title>
        <authorList>
            <person name="Finster K.W."/>
            <person name="Kjeldsen K.U."/>
            <person name="Kube M."/>
            <person name="Reinhardt R."/>
            <person name="Mussmann M."/>
            <person name="Amann R."/>
            <person name="Schreiber L."/>
        </authorList>
    </citation>
    <scope>NUCLEOTIDE SEQUENCE [LARGE SCALE GENOMIC DNA]</scope>
    <source>
        <strain evidence="3">DSM 10523 / SB164P1</strain>
        <plasmid evidence="3">pDESSD</plasmid>
    </source>
</reference>
<proteinExistence type="predicted"/>
<evidence type="ECO:0000313" key="2">
    <source>
        <dbReference type="EMBL" id="AGF80116.1"/>
    </source>
</evidence>
<geneLocation type="plasmid" evidence="3">
    <name>pDESSD</name>
</geneLocation>
<dbReference type="AlphaFoldDB" id="M1PUW2"/>
<accession>M1PUW2</accession>
<keyword evidence="3" id="KW-1185">Reference proteome</keyword>
<gene>
    <name evidence="2" type="ordered locus">UWK_03607</name>
</gene>
<sequence>MNMAHEITPEQITPRFIAALVKWQKKGRRSVDVKIPPLWFDEEGAVCTVWCYDSDLMEGRFVTKISEIPTTKQLAESKRLAIEKERAELRQRLAEMEGEK</sequence>
<evidence type="ECO:0000256" key="1">
    <source>
        <dbReference type="SAM" id="Coils"/>
    </source>
</evidence>
<name>M1PUW2_DESSD</name>
<dbReference type="EMBL" id="CP003986">
    <property type="protein sequence ID" value="AGF80116.1"/>
    <property type="molecule type" value="Genomic_DNA"/>
</dbReference>
<protein>
    <submittedName>
        <fullName evidence="2">Uncharacterized protein</fullName>
    </submittedName>
</protein>
<evidence type="ECO:0000313" key="3">
    <source>
        <dbReference type="Proteomes" id="UP000011721"/>
    </source>
</evidence>
<keyword evidence="1" id="KW-0175">Coiled coil</keyword>
<dbReference type="Proteomes" id="UP000011721">
    <property type="component" value="Plasmid unnamed"/>
</dbReference>